<dbReference type="Proteomes" id="UP001628078">
    <property type="component" value="Unassembled WGS sequence"/>
</dbReference>
<dbReference type="RefSeq" id="WP_407884796.1">
    <property type="nucleotide sequence ID" value="NZ_BQXO01000007.1"/>
</dbReference>
<dbReference type="Gene3D" id="3.40.109.10">
    <property type="entry name" value="NADH Oxidase"/>
    <property type="match status" value="1"/>
</dbReference>
<sequence length="218" mass="24132">MEFHDVVYQRRSIRTFKDTPLDSTVLEQLVTDATRAPSWANSQPWHITIVTGATLKRIKKRHYERAVAGRGGTADLSVAHRNDFAREAQQNMENWNQQVNETLNKDPQGIATFSQAQATLFNAAAIVYLTVPQNATGWSLYDLGAVGQTLALSATDHGIGSIPAYELVRYPDIVRQETNLQATQLLAMGIALGIPTDSPINTLYTTRMPLTNSLTLLH</sequence>
<keyword evidence="3" id="KW-0560">Oxidoreductase</keyword>
<dbReference type="InterPro" id="IPR000415">
    <property type="entry name" value="Nitroreductase-like"/>
</dbReference>
<dbReference type="CDD" id="cd02136">
    <property type="entry name" value="PnbA_NfnB-like"/>
    <property type="match status" value="1"/>
</dbReference>
<keyword evidence="2" id="KW-0288">FMN</keyword>
<feature type="domain" description="Nitroreductase" evidence="4">
    <location>
        <begin position="8"/>
        <end position="193"/>
    </location>
</feature>
<dbReference type="PANTHER" id="PTHR23026:SF90">
    <property type="entry name" value="IODOTYROSINE DEIODINASE 1"/>
    <property type="match status" value="1"/>
</dbReference>
<dbReference type="InterPro" id="IPR050627">
    <property type="entry name" value="Nitroreductase/BluB"/>
</dbReference>
<accession>A0ABQ5JT04</accession>
<evidence type="ECO:0000313" key="5">
    <source>
        <dbReference type="EMBL" id="GKT06554.1"/>
    </source>
</evidence>
<evidence type="ECO:0000256" key="2">
    <source>
        <dbReference type="ARBA" id="ARBA00022643"/>
    </source>
</evidence>
<evidence type="ECO:0000259" key="4">
    <source>
        <dbReference type="Pfam" id="PF00881"/>
    </source>
</evidence>
<dbReference type="PANTHER" id="PTHR23026">
    <property type="entry name" value="NADPH NITROREDUCTASE"/>
    <property type="match status" value="1"/>
</dbReference>
<dbReference type="SUPFAM" id="SSF55469">
    <property type="entry name" value="FMN-dependent nitroreductase-like"/>
    <property type="match status" value="1"/>
</dbReference>
<keyword evidence="1" id="KW-0285">Flavoprotein</keyword>
<dbReference type="Pfam" id="PF00881">
    <property type="entry name" value="Nitroreductase"/>
    <property type="match status" value="1"/>
</dbReference>
<organism evidence="5 6">
    <name type="scientific">Furfurilactobacillus curtus</name>
    <dbReference type="NCBI Taxonomy" id="1746200"/>
    <lineage>
        <taxon>Bacteria</taxon>
        <taxon>Bacillati</taxon>
        <taxon>Bacillota</taxon>
        <taxon>Bacilli</taxon>
        <taxon>Lactobacillales</taxon>
        <taxon>Lactobacillaceae</taxon>
        <taxon>Furfurilactobacillus</taxon>
    </lineage>
</organism>
<gene>
    <name evidence="5" type="primary">pnbA</name>
    <name evidence="5" type="ORF">JCM31185_18410</name>
</gene>
<reference evidence="5 6" key="1">
    <citation type="submission" date="2022-03" db="EMBL/GenBank/DDBJ databases">
        <title>Draft genome sequence of Furfurilactobacillus curtus JCM 31185.</title>
        <authorList>
            <person name="Suzuki S."/>
            <person name="Endo A."/>
            <person name="Kajikawa A."/>
        </authorList>
    </citation>
    <scope>NUCLEOTIDE SEQUENCE [LARGE SCALE GENOMIC DNA]</scope>
    <source>
        <strain evidence="5 6">JCM 31185</strain>
    </source>
</reference>
<evidence type="ECO:0000256" key="3">
    <source>
        <dbReference type="ARBA" id="ARBA00023002"/>
    </source>
</evidence>
<comment type="caution">
    <text evidence="5">The sequence shown here is derived from an EMBL/GenBank/DDBJ whole genome shotgun (WGS) entry which is preliminary data.</text>
</comment>
<dbReference type="EMBL" id="BQXO01000007">
    <property type="protein sequence ID" value="GKT06554.1"/>
    <property type="molecule type" value="Genomic_DNA"/>
</dbReference>
<keyword evidence="6" id="KW-1185">Reference proteome</keyword>
<name>A0ABQ5JT04_9LACO</name>
<dbReference type="InterPro" id="IPR029479">
    <property type="entry name" value="Nitroreductase"/>
</dbReference>
<evidence type="ECO:0000313" key="6">
    <source>
        <dbReference type="Proteomes" id="UP001628078"/>
    </source>
</evidence>
<evidence type="ECO:0000256" key="1">
    <source>
        <dbReference type="ARBA" id="ARBA00022630"/>
    </source>
</evidence>
<protein>
    <submittedName>
        <fullName evidence="5">Nitrobenzoate reductase</fullName>
    </submittedName>
</protein>
<proteinExistence type="predicted"/>